<feature type="transmembrane region" description="Helical" evidence="6">
    <location>
        <begin position="320"/>
        <end position="344"/>
    </location>
</feature>
<dbReference type="PROSITE" id="PS50850">
    <property type="entry name" value="MFS"/>
    <property type="match status" value="1"/>
</dbReference>
<feature type="transmembrane region" description="Helical" evidence="6">
    <location>
        <begin position="350"/>
        <end position="369"/>
    </location>
</feature>
<feature type="transmembrane region" description="Helical" evidence="6">
    <location>
        <begin position="40"/>
        <end position="60"/>
    </location>
</feature>
<dbReference type="InterPro" id="IPR020846">
    <property type="entry name" value="MFS_dom"/>
</dbReference>
<dbReference type="EMBL" id="JAENHP010000001">
    <property type="protein sequence ID" value="MBM2614291.1"/>
    <property type="molecule type" value="Genomic_DNA"/>
</dbReference>
<evidence type="ECO:0000256" key="6">
    <source>
        <dbReference type="SAM" id="Phobius"/>
    </source>
</evidence>
<evidence type="ECO:0000256" key="2">
    <source>
        <dbReference type="ARBA" id="ARBA00022475"/>
    </source>
</evidence>
<evidence type="ECO:0000313" key="9">
    <source>
        <dbReference type="Proteomes" id="UP000632138"/>
    </source>
</evidence>
<evidence type="ECO:0000259" key="7">
    <source>
        <dbReference type="PROSITE" id="PS50850"/>
    </source>
</evidence>
<keyword evidence="2" id="KW-1003">Cell membrane</keyword>
<feature type="transmembrane region" description="Helical" evidence="6">
    <location>
        <begin position="286"/>
        <end position="308"/>
    </location>
</feature>
<accession>A0ABS2A370</accession>
<keyword evidence="4 6" id="KW-1133">Transmembrane helix</keyword>
<evidence type="ECO:0000256" key="1">
    <source>
        <dbReference type="ARBA" id="ARBA00004651"/>
    </source>
</evidence>
<evidence type="ECO:0000256" key="5">
    <source>
        <dbReference type="ARBA" id="ARBA00023136"/>
    </source>
</evidence>
<protein>
    <submittedName>
        <fullName evidence="8">MFS transporter</fullName>
    </submittedName>
</protein>
<evidence type="ECO:0000256" key="4">
    <source>
        <dbReference type="ARBA" id="ARBA00022989"/>
    </source>
</evidence>
<feature type="transmembrane region" description="Helical" evidence="6">
    <location>
        <begin position="195"/>
        <end position="219"/>
    </location>
</feature>
<gene>
    <name evidence="8" type="ORF">JIG36_01815</name>
</gene>
<keyword evidence="3 6" id="KW-0812">Transmembrane</keyword>
<comment type="subcellular location">
    <subcellularLocation>
        <location evidence="1">Cell membrane</location>
        <topology evidence="1">Multi-pass membrane protein</topology>
    </subcellularLocation>
</comment>
<keyword evidence="9" id="KW-1185">Reference proteome</keyword>
<keyword evidence="5 6" id="KW-0472">Membrane</keyword>
<dbReference type="InterPro" id="IPR036259">
    <property type="entry name" value="MFS_trans_sf"/>
</dbReference>
<feature type="domain" description="Major facilitator superfamily (MFS) profile" evidence="7">
    <location>
        <begin position="154"/>
        <end position="388"/>
    </location>
</feature>
<feature type="transmembrane region" description="Helical" evidence="6">
    <location>
        <begin position="7"/>
        <end position="28"/>
    </location>
</feature>
<dbReference type="Gene3D" id="1.20.1250.20">
    <property type="entry name" value="MFS general substrate transporter like domains"/>
    <property type="match status" value="2"/>
</dbReference>
<feature type="transmembrane region" description="Helical" evidence="6">
    <location>
        <begin position="150"/>
        <end position="174"/>
    </location>
</feature>
<dbReference type="Proteomes" id="UP000632138">
    <property type="component" value="Unassembled WGS sequence"/>
</dbReference>
<proteinExistence type="predicted"/>
<dbReference type="InterPro" id="IPR011701">
    <property type="entry name" value="MFS"/>
</dbReference>
<feature type="transmembrane region" description="Helical" evidence="6">
    <location>
        <begin position="261"/>
        <end position="280"/>
    </location>
</feature>
<reference evidence="8 9" key="1">
    <citation type="submission" date="2021-01" db="EMBL/GenBank/DDBJ databases">
        <title>Actinoplanes sp. nov. LDG1-06 isolated from lichen.</title>
        <authorList>
            <person name="Saeng-In P."/>
            <person name="Phongsopitanun W."/>
            <person name="Kanchanasin P."/>
            <person name="Yuki M."/>
            <person name="Kudo T."/>
            <person name="Ohkuma M."/>
            <person name="Tanasupawat S."/>
        </authorList>
    </citation>
    <scope>NUCLEOTIDE SEQUENCE [LARGE SCALE GENOMIC DNA]</scope>
    <source>
        <strain evidence="8 9">LDG1-06</strain>
    </source>
</reference>
<organism evidence="8 9">
    <name type="scientific">Paractinoplanes ovalisporus</name>
    <dbReference type="NCBI Taxonomy" id="2810368"/>
    <lineage>
        <taxon>Bacteria</taxon>
        <taxon>Bacillati</taxon>
        <taxon>Actinomycetota</taxon>
        <taxon>Actinomycetes</taxon>
        <taxon>Micromonosporales</taxon>
        <taxon>Micromonosporaceae</taxon>
        <taxon>Paractinoplanes</taxon>
    </lineage>
</organism>
<dbReference type="CDD" id="cd06173">
    <property type="entry name" value="MFS_MefA_like"/>
    <property type="match status" value="1"/>
</dbReference>
<feature type="transmembrane region" description="Helical" evidence="6">
    <location>
        <begin position="231"/>
        <end position="249"/>
    </location>
</feature>
<evidence type="ECO:0000313" key="8">
    <source>
        <dbReference type="EMBL" id="MBM2614291.1"/>
    </source>
</evidence>
<dbReference type="RefSeq" id="WP_203374195.1">
    <property type="nucleotide sequence ID" value="NZ_JAENHP010000001.1"/>
</dbReference>
<dbReference type="SUPFAM" id="SSF103473">
    <property type="entry name" value="MFS general substrate transporter"/>
    <property type="match status" value="1"/>
</dbReference>
<dbReference type="PANTHER" id="PTHR23513:SF6">
    <property type="entry name" value="MAJOR FACILITATOR SUPERFAMILY ASSOCIATED DOMAIN-CONTAINING PROTEIN"/>
    <property type="match status" value="1"/>
</dbReference>
<name>A0ABS2A370_9ACTN</name>
<comment type="caution">
    <text evidence="8">The sequence shown here is derived from an EMBL/GenBank/DDBJ whole genome shotgun (WGS) entry which is preliminary data.</text>
</comment>
<sequence length="388" mass="39993">MDFRRLWLATTIDSFGSWLLVMAVPLQVFALTGSAMSTGLALAVQAAPAVLIGPWAGAAVDRWPRRTIVVTANLASAGAVLLMLPAHAGFVFAGLLAESVAVCFLRPALRALTPGVTDDLARANSLMAFSDSALRMAGPLVGTFLTARGWFEAVVVTDALSYVVAAAIVATITVRTSPVTSPDRPQLRRVLSAPLLRGMLATSWVYWAGNAALTALLVPFTVTRLHGSGEALGWLIAGLGVGYLAGSAVSRRLLTRFGTRAILTVAYTTVGLCFLVMVNATSVPVAVVAATAAGVPGVVASIAITYRVQVDTPDAALGRVAATFYISDSVAAVAGALLAAAVVALTTLPVALNAFSFLVLSTGLLAWTAPGVTAASRRRPGPRTARGR</sequence>
<dbReference type="PANTHER" id="PTHR23513">
    <property type="entry name" value="INTEGRAL MEMBRANE EFFLUX PROTEIN-RELATED"/>
    <property type="match status" value="1"/>
</dbReference>
<feature type="transmembrane region" description="Helical" evidence="6">
    <location>
        <begin position="72"/>
        <end position="97"/>
    </location>
</feature>
<evidence type="ECO:0000256" key="3">
    <source>
        <dbReference type="ARBA" id="ARBA00022692"/>
    </source>
</evidence>
<dbReference type="Pfam" id="PF07690">
    <property type="entry name" value="MFS_1"/>
    <property type="match status" value="1"/>
</dbReference>